<dbReference type="GeneID" id="110244794"/>
<dbReference type="PANTHER" id="PTHR14715:SF7">
    <property type="entry name" value="FAM124 DOMAIN-CONTAINING PROTEIN"/>
    <property type="match status" value="1"/>
</dbReference>
<dbReference type="AlphaFoldDB" id="A0A913YM51"/>
<dbReference type="RefSeq" id="XP_028516550.1">
    <property type="nucleotide sequence ID" value="XM_028660749.1"/>
</dbReference>
<feature type="domain" description="FAM124" evidence="2">
    <location>
        <begin position="98"/>
        <end position="337"/>
    </location>
</feature>
<evidence type="ECO:0000259" key="2">
    <source>
        <dbReference type="Pfam" id="PF15067"/>
    </source>
</evidence>
<dbReference type="Proteomes" id="UP000887567">
    <property type="component" value="Unplaced"/>
</dbReference>
<dbReference type="EnsemblMetazoa" id="XM_028660749.1">
    <property type="protein sequence ID" value="XP_028516550.1"/>
    <property type="gene ID" value="LOC110244794"/>
</dbReference>
<dbReference type="KEGG" id="epa:110244794"/>
<dbReference type="PANTHER" id="PTHR14715">
    <property type="entry name" value="FAM124 DOMAIN-CONTAINING PROTEIN-RELATED"/>
    <property type="match status" value="1"/>
</dbReference>
<keyword evidence="4" id="KW-1185">Reference proteome</keyword>
<reference evidence="3" key="1">
    <citation type="submission" date="2022-11" db="UniProtKB">
        <authorList>
            <consortium name="EnsemblMetazoa"/>
        </authorList>
    </citation>
    <scope>IDENTIFICATION</scope>
</reference>
<protein>
    <recommendedName>
        <fullName evidence="2">FAM124 domain-containing protein</fullName>
    </recommendedName>
</protein>
<evidence type="ECO:0000256" key="1">
    <source>
        <dbReference type="ARBA" id="ARBA00006440"/>
    </source>
</evidence>
<organism evidence="3 4">
    <name type="scientific">Exaiptasia diaphana</name>
    <name type="common">Tropical sea anemone</name>
    <name type="synonym">Aiptasia pulchella</name>
    <dbReference type="NCBI Taxonomy" id="2652724"/>
    <lineage>
        <taxon>Eukaryota</taxon>
        <taxon>Metazoa</taxon>
        <taxon>Cnidaria</taxon>
        <taxon>Anthozoa</taxon>
        <taxon>Hexacorallia</taxon>
        <taxon>Actiniaria</taxon>
        <taxon>Aiptasiidae</taxon>
        <taxon>Exaiptasia</taxon>
    </lineage>
</organism>
<dbReference type="InterPro" id="IPR046365">
    <property type="entry name" value="FAM124_dom"/>
</dbReference>
<dbReference type="Pfam" id="PF15067">
    <property type="entry name" value="FAM124"/>
    <property type="match status" value="1"/>
</dbReference>
<accession>A0A913YM51</accession>
<sequence length="341" mass="38103">MASVEDSNDLLFLESVLVSEDEIDAVSTFFLGFEKDSEIPPKYFMRKFFSPHREPPCHFDPAEERILRRKKILSTWGTSLDEVFLKVSAVSIVNPKPCYLELSGSSDEGQQLSDKLSAILVTFSSKFSYLSLREPIQKGGNGTSPSTSPQVKSRKLDLEGVSSVPAFGMMMIFTARAQKNADTLLGRIKSSSEWKEITMPKQISEEDELHFDLSNKSEVLFSVKQGSPFAGIKVTVFVNENFEEMERFYSLITGKSPLAYNKIEEGLCLRTYSLSSKLELQLVLHPTVESHNSSNVALCFAVEDITKLLSEIPGGVRNIGEDQWQLTDPDGNSVILYSLLK</sequence>
<evidence type="ECO:0000313" key="3">
    <source>
        <dbReference type="EnsemblMetazoa" id="XP_028516550.1"/>
    </source>
</evidence>
<comment type="similarity">
    <text evidence="1">Belongs to the FAM124 family.</text>
</comment>
<dbReference type="InterPro" id="IPR029380">
    <property type="entry name" value="FAM124"/>
</dbReference>
<evidence type="ECO:0000313" key="4">
    <source>
        <dbReference type="Proteomes" id="UP000887567"/>
    </source>
</evidence>
<name>A0A913YM51_EXADI</name>
<dbReference type="OrthoDB" id="10011619at2759"/>
<proteinExistence type="inferred from homology"/>